<dbReference type="RefSeq" id="WP_063363444.1">
    <property type="nucleotide sequence ID" value="NZ_AUXZ01000104.1"/>
</dbReference>
<gene>
    <name evidence="2" type="ORF">N476_23755</name>
</gene>
<dbReference type="EMBL" id="AUXZ01000104">
    <property type="protein sequence ID" value="KZN47198.1"/>
    <property type="molecule type" value="Genomic_DNA"/>
</dbReference>
<name>A0A167C3N8_9GAMM</name>
<dbReference type="Gene3D" id="3.50.50.60">
    <property type="entry name" value="FAD/NAD(P)-binding domain"/>
    <property type="match status" value="1"/>
</dbReference>
<comment type="similarity">
    <text evidence="1">Belongs to the carotenoid/retinoid oxidoreductase family.</text>
</comment>
<evidence type="ECO:0000313" key="2">
    <source>
        <dbReference type="EMBL" id="KZN47198.1"/>
    </source>
</evidence>
<dbReference type="PANTHER" id="PTHR43734:SF1">
    <property type="entry name" value="PHYTOENE DESATURASE"/>
    <property type="match status" value="1"/>
</dbReference>
<proteinExistence type="inferred from homology"/>
<dbReference type="SUPFAM" id="SSF51905">
    <property type="entry name" value="FAD/NAD(P)-binding domain"/>
    <property type="match status" value="1"/>
</dbReference>
<dbReference type="AlphaFoldDB" id="A0A167C3N8"/>
<dbReference type="Proteomes" id="UP000076503">
    <property type="component" value="Unassembled WGS sequence"/>
</dbReference>
<dbReference type="InterPro" id="IPR036188">
    <property type="entry name" value="FAD/NAD-bd_sf"/>
</dbReference>
<reference evidence="2 3" key="1">
    <citation type="submission" date="2013-07" db="EMBL/GenBank/DDBJ databases">
        <title>Comparative Genomic and Metabolomic Analysis of Twelve Strains of Pseudoalteromonas luteoviolacea.</title>
        <authorList>
            <person name="Vynne N.G."/>
            <person name="Mansson M."/>
            <person name="Gram L."/>
        </authorList>
    </citation>
    <scope>NUCLEOTIDE SEQUENCE [LARGE SCALE GENOMIC DNA]</scope>
    <source>
        <strain evidence="2 3">H33</strain>
    </source>
</reference>
<dbReference type="OrthoDB" id="7022129at2"/>
<evidence type="ECO:0000256" key="1">
    <source>
        <dbReference type="ARBA" id="ARBA00006046"/>
    </source>
</evidence>
<accession>A0A167C3N8</accession>
<organism evidence="2 3">
    <name type="scientific">Pseudoalteromonas luteoviolacea H33</name>
    <dbReference type="NCBI Taxonomy" id="1365251"/>
    <lineage>
        <taxon>Bacteria</taxon>
        <taxon>Pseudomonadati</taxon>
        <taxon>Pseudomonadota</taxon>
        <taxon>Gammaproteobacteria</taxon>
        <taxon>Alteromonadales</taxon>
        <taxon>Pseudoalteromonadaceae</taxon>
        <taxon>Pseudoalteromonas</taxon>
    </lineage>
</organism>
<sequence>MVNQNAVIVGGGVCGLVSSLLLKKRGYNVVLIEQAERIGGLFCSIKDSKGAAYDMGSHIPNATGIEELDQILFGHVDDKSQWNTIDKLESGNYFSGSWDLTSPFPNAQKLEPAVYSQGCGELINLTHQPSEQFIYDHSINSLGVVFTHSIVVPILQKLYGKLTDIRGLTMEAGLFGFTRILALPADVAAQLKELPAFDSKLGYQTEQDFLARKERDKLSDVKYFYPNNGEGIGHWVQELLAHVEKAGVEVITSERVKKIVRSGTQITHIELASDRVLSSDLLFWSAPPFIALNALGIEPQRGQMELRTAVIFHLNFDKPLTNQKSHYLWVWDSSTDIFRLTLYPNLDKSVSHHHLSAEILCSPDEVSSYLLEDVVAQLKAMCVIDEDAQVISSQTQVINNTFPVPTKEFKDVNLHNFELLDKSVDNLIVSGRYSGKCWRQADVLIDAYNSIKEL</sequence>
<protein>
    <recommendedName>
        <fullName evidence="4">Amine oxidase domain-containing protein</fullName>
    </recommendedName>
</protein>
<evidence type="ECO:0000313" key="3">
    <source>
        <dbReference type="Proteomes" id="UP000076503"/>
    </source>
</evidence>
<evidence type="ECO:0008006" key="4">
    <source>
        <dbReference type="Google" id="ProtNLM"/>
    </source>
</evidence>
<dbReference type="Pfam" id="PF13450">
    <property type="entry name" value="NAD_binding_8"/>
    <property type="match status" value="1"/>
</dbReference>
<dbReference type="PATRIC" id="fig|1365251.3.peg.4223"/>
<comment type="caution">
    <text evidence="2">The sequence shown here is derived from an EMBL/GenBank/DDBJ whole genome shotgun (WGS) entry which is preliminary data.</text>
</comment>
<dbReference type="PANTHER" id="PTHR43734">
    <property type="entry name" value="PHYTOENE DESATURASE"/>
    <property type="match status" value="1"/>
</dbReference>